<feature type="domain" description="D-isomer specific 2-hydroxyacid dehydrogenase catalytic" evidence="5">
    <location>
        <begin position="18"/>
        <end position="331"/>
    </location>
</feature>
<dbReference type="RefSeq" id="WP_019949953.1">
    <property type="nucleotide sequence ID" value="NZ_JBHLVX010000013.1"/>
</dbReference>
<proteinExistence type="inferred from homology"/>
<dbReference type="PROSITE" id="PS00065">
    <property type="entry name" value="D_2_HYDROXYACID_DH_1"/>
    <property type="match status" value="1"/>
</dbReference>
<evidence type="ECO:0000256" key="1">
    <source>
        <dbReference type="ARBA" id="ARBA00005854"/>
    </source>
</evidence>
<dbReference type="InterPro" id="IPR029752">
    <property type="entry name" value="D-isomer_DH_CS1"/>
</dbReference>
<name>A0ABV6G0C7_9GAMM</name>
<dbReference type="PROSITE" id="PS00670">
    <property type="entry name" value="D_2_HYDROXYACID_DH_2"/>
    <property type="match status" value="1"/>
</dbReference>
<organism evidence="7 8">
    <name type="scientific">Kushneria aurantia</name>
    <dbReference type="NCBI Taxonomy" id="504092"/>
    <lineage>
        <taxon>Bacteria</taxon>
        <taxon>Pseudomonadati</taxon>
        <taxon>Pseudomonadota</taxon>
        <taxon>Gammaproteobacteria</taxon>
        <taxon>Oceanospirillales</taxon>
        <taxon>Halomonadaceae</taxon>
        <taxon>Kushneria</taxon>
    </lineage>
</organism>
<dbReference type="EC" id="1.1.1.28" evidence="7"/>
<dbReference type="SUPFAM" id="SSF51735">
    <property type="entry name" value="NAD(P)-binding Rossmann-fold domains"/>
    <property type="match status" value="1"/>
</dbReference>
<evidence type="ECO:0000256" key="3">
    <source>
        <dbReference type="ARBA" id="ARBA00023027"/>
    </source>
</evidence>
<dbReference type="InterPro" id="IPR058205">
    <property type="entry name" value="D-LDH-like"/>
</dbReference>
<evidence type="ECO:0000259" key="5">
    <source>
        <dbReference type="Pfam" id="PF00389"/>
    </source>
</evidence>
<dbReference type="Pfam" id="PF00389">
    <property type="entry name" value="2-Hacid_dh"/>
    <property type="match status" value="1"/>
</dbReference>
<keyword evidence="2 4" id="KW-0560">Oxidoreductase</keyword>
<keyword evidence="8" id="KW-1185">Reference proteome</keyword>
<gene>
    <name evidence="7" type="ORF">ACFFHW_03695</name>
</gene>
<dbReference type="InterPro" id="IPR006140">
    <property type="entry name" value="D-isomer_DH_NAD-bd"/>
</dbReference>
<dbReference type="InterPro" id="IPR036291">
    <property type="entry name" value="NAD(P)-bd_dom_sf"/>
</dbReference>
<dbReference type="Pfam" id="PF02826">
    <property type="entry name" value="2-Hacid_dh_C"/>
    <property type="match status" value="1"/>
</dbReference>
<sequence length="335" mass="36587">MQVKFFGSQPYDQRSFEAHREDFSSELDISFEFLNAELDKHTVALAEGADAICVFVNAQLDREVLERLVELGVRAVLLRCAGFNNLDLEAADELGLFVARVPAYSPEAVAEHTLALTMTLNRHTHRAFNRVREGNFALDGLLGMTLHGKTVGIVGTGRIGLATAAIFHGLGCRVLGFDPVPAAAFEQYGTAVELDTLLAESDIVSLHCPLFQSTHHLINADSLQKMKSGAMLINTSRGGLIDTPAVIEALKSHQLGALAIDVYEQEAPLFFADRSADFIDDDLFVRLMTFPNVLITGHQGFFTREALSEIADTTLKNLADFAAGRDCPHRLSSIN</sequence>
<comment type="caution">
    <text evidence="7">The sequence shown here is derived from an EMBL/GenBank/DDBJ whole genome shotgun (WGS) entry which is preliminary data.</text>
</comment>
<protein>
    <submittedName>
        <fullName evidence="7">2-hydroxyacid dehydrogenase</fullName>
        <ecNumber evidence="7">1.1.1.28</ecNumber>
    </submittedName>
</protein>
<evidence type="ECO:0000313" key="7">
    <source>
        <dbReference type="EMBL" id="MFC0267113.1"/>
    </source>
</evidence>
<dbReference type="CDD" id="cd12183">
    <property type="entry name" value="LDH_like_2"/>
    <property type="match status" value="1"/>
</dbReference>
<comment type="similarity">
    <text evidence="1 4">Belongs to the D-isomer specific 2-hydroxyacid dehydrogenase family.</text>
</comment>
<dbReference type="PANTHER" id="PTHR43026:SF1">
    <property type="entry name" value="2-HYDROXYACID DEHYDROGENASE HOMOLOG 1-RELATED"/>
    <property type="match status" value="1"/>
</dbReference>
<reference evidence="7 8" key="1">
    <citation type="submission" date="2024-09" db="EMBL/GenBank/DDBJ databases">
        <authorList>
            <person name="Sun Q."/>
            <person name="Mori K."/>
        </authorList>
    </citation>
    <scope>NUCLEOTIDE SEQUENCE [LARGE SCALE GENOMIC DNA]</scope>
    <source>
        <strain evidence="7 8">CCM 7415</strain>
    </source>
</reference>
<feature type="domain" description="D-isomer specific 2-hydroxyacid dehydrogenase NAD-binding" evidence="6">
    <location>
        <begin position="114"/>
        <end position="300"/>
    </location>
</feature>
<evidence type="ECO:0000256" key="2">
    <source>
        <dbReference type="ARBA" id="ARBA00023002"/>
    </source>
</evidence>
<dbReference type="Gene3D" id="3.40.50.720">
    <property type="entry name" value="NAD(P)-binding Rossmann-like Domain"/>
    <property type="match status" value="2"/>
</dbReference>
<dbReference type="EMBL" id="JBHLVX010000013">
    <property type="protein sequence ID" value="MFC0267113.1"/>
    <property type="molecule type" value="Genomic_DNA"/>
</dbReference>
<dbReference type="SUPFAM" id="SSF52283">
    <property type="entry name" value="Formate/glycerate dehydrogenase catalytic domain-like"/>
    <property type="match status" value="1"/>
</dbReference>
<dbReference type="PROSITE" id="PS00671">
    <property type="entry name" value="D_2_HYDROXYACID_DH_3"/>
    <property type="match status" value="1"/>
</dbReference>
<accession>A0ABV6G0C7</accession>
<dbReference type="InterPro" id="IPR029753">
    <property type="entry name" value="D-isomer_DH_CS"/>
</dbReference>
<dbReference type="GO" id="GO:0008720">
    <property type="term" value="F:D-lactate dehydrogenase (NAD+) activity"/>
    <property type="evidence" value="ECO:0007669"/>
    <property type="project" value="UniProtKB-EC"/>
</dbReference>
<evidence type="ECO:0000313" key="8">
    <source>
        <dbReference type="Proteomes" id="UP001589814"/>
    </source>
</evidence>
<evidence type="ECO:0000259" key="6">
    <source>
        <dbReference type="Pfam" id="PF02826"/>
    </source>
</evidence>
<dbReference type="InterPro" id="IPR006139">
    <property type="entry name" value="D-isomer_2_OHA_DH_cat_dom"/>
</dbReference>
<keyword evidence="3" id="KW-0520">NAD</keyword>
<evidence type="ECO:0000256" key="4">
    <source>
        <dbReference type="RuleBase" id="RU003719"/>
    </source>
</evidence>
<dbReference type="PANTHER" id="PTHR43026">
    <property type="entry name" value="2-HYDROXYACID DEHYDROGENASE HOMOLOG 1-RELATED"/>
    <property type="match status" value="1"/>
</dbReference>
<dbReference type="Proteomes" id="UP001589814">
    <property type="component" value="Unassembled WGS sequence"/>
</dbReference>